<evidence type="ECO:0000256" key="4">
    <source>
        <dbReference type="ARBA" id="ARBA00023242"/>
    </source>
</evidence>
<evidence type="ECO:0000313" key="9">
    <source>
        <dbReference type="Proteomes" id="UP000017246"/>
    </source>
</evidence>
<dbReference type="InterPro" id="IPR013929">
    <property type="entry name" value="RPAP1_C"/>
</dbReference>
<evidence type="ECO:0000259" key="6">
    <source>
        <dbReference type="Pfam" id="PF08621"/>
    </source>
</evidence>
<organism evidence="8 9">
    <name type="scientific">Echinococcus multilocularis</name>
    <name type="common">Fox tapeworm</name>
    <dbReference type="NCBI Taxonomy" id="6211"/>
    <lineage>
        <taxon>Eukaryota</taxon>
        <taxon>Metazoa</taxon>
        <taxon>Spiralia</taxon>
        <taxon>Lophotrochozoa</taxon>
        <taxon>Platyhelminthes</taxon>
        <taxon>Cestoda</taxon>
        <taxon>Eucestoda</taxon>
        <taxon>Cyclophyllidea</taxon>
        <taxon>Taeniidae</taxon>
        <taxon>Echinococcus</taxon>
    </lineage>
</organism>
<dbReference type="PANTHER" id="PTHR21483:SF18">
    <property type="entry name" value="RNA POLYMERASE II-ASSOCIATED PROTEIN 1"/>
    <property type="match status" value="1"/>
</dbReference>
<evidence type="ECO:0000256" key="3">
    <source>
        <dbReference type="ARBA" id="ARBA00023163"/>
    </source>
</evidence>
<dbReference type="Pfam" id="PF08621">
    <property type="entry name" value="RPAP1_N"/>
    <property type="match status" value="1"/>
</dbReference>
<keyword evidence="4" id="KW-0539">Nucleus</keyword>
<dbReference type="eggNOG" id="KOG4732">
    <property type="taxonomic scope" value="Eukaryota"/>
</dbReference>
<evidence type="ECO:0000256" key="2">
    <source>
        <dbReference type="ARBA" id="ARBA00009953"/>
    </source>
</evidence>
<dbReference type="OMA" id="CAILAYQ"/>
<sequence length="1500" mass="165793">MHNRFAKTDEDLLREQAEFLKNPRADHNVITVSTSSHSPRFSYNDQYSSFFGSPVSSQVVVSEHRFSPDNTVYASDELIHRGSGQPYVPLLGENITDTDLLRCAGRLDSKSSSGRPKTRSLFAKQLLAAKEGVAFKADAALKQPRKEAPKLSESLQKLADTGPTVIRRQKGFAANEIVRIHENNINLLSQLSEEEILREREAIIASADPKVISFLIHKKALRHGVPLEKGDDVHQSSGSTESATQLDANSILASLGIEPNPLIPHMDVVEPEKLAWMQDLPHIEKAPTKEVKSASIPLSKSYDARFDLEGRVVPPDADIPTYLGLHHHGDEPERGGYTVGELFHLASSSQPIQRRLAVSSLAAALAASRRGHHASLLQAPSLLPSLLTRPSGICFLLRWALDQCVSEATRASSAVGGNGGGVSIALIGECFRALNNLLVDERGEMLLDEAFDWSSEGRKSIINLSPSAMTRSPHKFRLKVATAATLNDGTDGKSDHAEAMAADPVGCLFAQTNLAARISWMLSPGPGLRLPPDTVAHAIPALLIVAARHSAALALLIYKTPHLIASLTEHFLPLAWNDLDTPQCHNDQLSNAYGVPLPRVLKLMRVLAQHSTNLRLMLVTDWCLVERCLAYLLRLPTALPPKFVVLLQLESLRCLSVCLEEPKPPSKAVDLTGRALDRLVAAAQTVMEGEKKEDCLRIAWSSFFANVIVPRFSQYLSSGHFERIRAWAKGLSEEVALSEDEGEEGRKALPPALIAATVHLLKALGMEELTTIRKSVFQGPSWNRILNRFIRHQSVLTGFPQKTSHAEVLAPGVGSIYTNNDPSTFTTDVIFESGENEDLLFPITVSSAPPCLPDLGMSTCLFYRGPCTASSESSATLPAMWWPSSHSLYPRDVVEPLDLAPPRPAIWPSFLPLVEAAVTLGDVDLTPWCSQLTRLRVPPVVEKAFSSGTPLPHGLMAMETAMMQRYLLAQWSDSKEEGLWWATFHLLPYHFFGQEALLIELMQKVIFPVYDLTPIERGFSAEVMNALPPWPPVHESFSVGLAFHGHRVYVEYFIKLLEGSRPETQGTYEVFKTRPSCDFILPDDWFYMPLLEAYFWGCYQHIHKNEVKISSTECSQSDSEAYLVKATACLGWIHRLVSQHSPPRCFPKSRELSAGGHLVRLCCAILAYQGAGALCFNASGAIIAELISLLASKVDLGEMNRNPEAYLPLDLLSLYDLFIDLLEHYAAVSYSSSIFSNLLLLFLQPTVLPPSYRRALWGEHQAALRAFQLSPVEVVLPTVIYERLFEPLETDEGVLRAYASALCSGLVHPTRQPLAALIAMHHLNRNIYLVNAVAAHGAFVRQLAASLRFINSCGVHGHSEMEQLIDLLRRYKRPMVQKPLPASSISDLIRPTYVPLSATGGGVQITDLMELYGEKEMPPLRHFRIPLRQSRGLLITKISWVFYQSAVIANAIGNCCLRKPSLTPVLFAVSRCNCGIYVLRKHLFMHGQQSRRLGDFGRLS</sequence>
<dbReference type="GO" id="GO:0006366">
    <property type="term" value="P:transcription by RNA polymerase II"/>
    <property type="evidence" value="ECO:0007669"/>
    <property type="project" value="InterPro"/>
</dbReference>
<feature type="domain" description="RPAP1 C-terminal" evidence="5">
    <location>
        <begin position="303"/>
        <end position="363"/>
    </location>
</feature>
<dbReference type="InterPro" id="IPR013930">
    <property type="entry name" value="RPAP1_N"/>
</dbReference>
<dbReference type="eggNOG" id="KOG1894">
    <property type="taxonomic scope" value="Eukaryota"/>
</dbReference>
<dbReference type="InterPro" id="IPR039913">
    <property type="entry name" value="RPAP1/Rba50"/>
</dbReference>
<dbReference type="OrthoDB" id="348201at2759"/>
<keyword evidence="3" id="KW-0804">Transcription</keyword>
<dbReference type="Pfam" id="PF25766">
    <property type="entry name" value="TPR_RPAP1"/>
    <property type="match status" value="1"/>
</dbReference>
<gene>
    <name evidence="8" type="ORF">EmuJ_000527300</name>
</gene>
<feature type="domain" description="RPAP1 N-terminal" evidence="6">
    <location>
        <begin position="179"/>
        <end position="220"/>
    </location>
</feature>
<dbReference type="EMBL" id="LN902847">
    <property type="protein sequence ID" value="CDS37980.1"/>
    <property type="molecule type" value="Genomic_DNA"/>
</dbReference>
<feature type="domain" description="RPAP1/MINIYO-like TPR repeats" evidence="7">
    <location>
        <begin position="1111"/>
        <end position="1328"/>
    </location>
</feature>
<evidence type="ECO:0000256" key="1">
    <source>
        <dbReference type="ARBA" id="ARBA00004123"/>
    </source>
</evidence>
<dbReference type="PANTHER" id="PTHR21483">
    <property type="entry name" value="RNA POLYMERASE II-ASSOCIATED PROTEIN 1"/>
    <property type="match status" value="1"/>
</dbReference>
<accession>A0A068Y742</accession>
<name>A0A068Y742_ECHMU</name>
<protein>
    <submittedName>
        <fullName evidence="8">RNA polymerase II associated protein 1</fullName>
    </submittedName>
</protein>
<dbReference type="Pfam" id="PF08620">
    <property type="entry name" value="RPAP1_C"/>
    <property type="match status" value="1"/>
</dbReference>
<dbReference type="InterPro" id="IPR057989">
    <property type="entry name" value="TPR_RPAP1/MINIYO-like"/>
</dbReference>
<keyword evidence="9" id="KW-1185">Reference proteome</keyword>
<proteinExistence type="inferred from homology"/>
<dbReference type="Proteomes" id="UP000017246">
    <property type="component" value="Unassembled WGS sequence"/>
</dbReference>
<evidence type="ECO:0000259" key="5">
    <source>
        <dbReference type="Pfam" id="PF08620"/>
    </source>
</evidence>
<reference evidence="8" key="2">
    <citation type="submission" date="2015-11" db="EMBL/GenBank/DDBJ databases">
        <authorList>
            <person name="Zhang Y."/>
            <person name="Guo Z."/>
        </authorList>
    </citation>
    <scope>NUCLEOTIDE SEQUENCE</scope>
</reference>
<comment type="similarity">
    <text evidence="2">Belongs to the RPAP1 family.</text>
</comment>
<reference evidence="8" key="1">
    <citation type="journal article" date="2013" name="Nature">
        <title>The genomes of four tapeworm species reveal adaptations to parasitism.</title>
        <authorList>
            <person name="Tsai I.J."/>
            <person name="Zarowiecki M."/>
            <person name="Holroyd N."/>
            <person name="Garciarrubio A."/>
            <person name="Sanchez-Flores A."/>
            <person name="Brooks K.L."/>
            <person name="Tracey A."/>
            <person name="Bobes R.J."/>
            <person name="Fragoso G."/>
            <person name="Sciutto E."/>
            <person name="Aslett M."/>
            <person name="Beasley H."/>
            <person name="Bennett H.M."/>
            <person name="Cai J."/>
            <person name="Camicia F."/>
            <person name="Clark R."/>
            <person name="Cucher M."/>
            <person name="De Silva N."/>
            <person name="Day T.A."/>
            <person name="Deplazes P."/>
            <person name="Estrada K."/>
            <person name="Fernandez C."/>
            <person name="Holland P.W."/>
            <person name="Hou J."/>
            <person name="Hu S."/>
            <person name="Huckvale T."/>
            <person name="Hung S.S."/>
            <person name="Kamenetzky L."/>
            <person name="Keane J.A."/>
            <person name="Kiss F."/>
            <person name="Koziol U."/>
            <person name="Lambert O."/>
            <person name="Liu K."/>
            <person name="Luo X."/>
            <person name="Luo Y."/>
            <person name="Macchiaroli N."/>
            <person name="Nichol S."/>
            <person name="Paps J."/>
            <person name="Parkinson J."/>
            <person name="Pouchkina-Stantcheva N."/>
            <person name="Riddiford N."/>
            <person name="Rosenzvit M."/>
            <person name="Salinas G."/>
            <person name="Wasmuth J.D."/>
            <person name="Zamanian M."/>
            <person name="Zheng Y."/>
            <person name="Cai X."/>
            <person name="Soberon X."/>
            <person name="Olson P.D."/>
            <person name="Laclette J.P."/>
            <person name="Brehm K."/>
            <person name="Berriman M."/>
            <person name="Garciarrubio A."/>
            <person name="Bobes R.J."/>
            <person name="Fragoso G."/>
            <person name="Sanchez-Flores A."/>
            <person name="Estrada K."/>
            <person name="Cevallos M.A."/>
            <person name="Morett E."/>
            <person name="Gonzalez V."/>
            <person name="Portillo T."/>
            <person name="Ochoa-Leyva A."/>
            <person name="Jose M.V."/>
            <person name="Sciutto E."/>
            <person name="Landa A."/>
            <person name="Jimenez L."/>
            <person name="Valdes V."/>
            <person name="Carrero J.C."/>
            <person name="Larralde C."/>
            <person name="Morales-Montor J."/>
            <person name="Limon-Lason J."/>
            <person name="Soberon X."/>
            <person name="Laclette J.P."/>
        </authorList>
    </citation>
    <scope>NUCLEOTIDE SEQUENCE [LARGE SCALE GENOMIC DNA]</scope>
</reference>
<evidence type="ECO:0000313" key="8">
    <source>
        <dbReference type="EMBL" id="CDS37980.1"/>
    </source>
</evidence>
<evidence type="ECO:0000259" key="7">
    <source>
        <dbReference type="Pfam" id="PF25766"/>
    </source>
</evidence>
<dbReference type="STRING" id="6211.A0A068Y742"/>
<comment type="subcellular location">
    <subcellularLocation>
        <location evidence="1">Nucleus</location>
    </subcellularLocation>
</comment>